<keyword evidence="2" id="KW-1133">Transmembrane helix</keyword>
<dbReference type="Pfam" id="PF05309">
    <property type="entry name" value="TraE"/>
    <property type="match status" value="1"/>
</dbReference>
<feature type="compositionally biased region" description="Polar residues" evidence="1">
    <location>
        <begin position="10"/>
        <end position="21"/>
    </location>
</feature>
<evidence type="ECO:0000313" key="3">
    <source>
        <dbReference type="EMBL" id="MBM6704213.1"/>
    </source>
</evidence>
<proteinExistence type="predicted"/>
<name>A0ABS2DU34_9BURK</name>
<dbReference type="EMBL" id="JACJJC010000009">
    <property type="protein sequence ID" value="MBM6704213.1"/>
    <property type="molecule type" value="Genomic_DNA"/>
</dbReference>
<evidence type="ECO:0008006" key="5">
    <source>
        <dbReference type="Google" id="ProtNLM"/>
    </source>
</evidence>
<sequence length="222" mass="24134">MKTPTPSPNRPNSFEEGTSDLSPPGGFHAMALAAAKLRIGRLVVAGFALSLASNLLLGAALMMKKPVHQTILIPSTVFDPAIPAWTFDEKGPDEAYLARYGVKLAALCTNLTPANAAGSIAAFLEHVSPETQAETALQLEKEAQALRKDDGSTAFYPSETAVSRTRLTVDVAGEFKTILGRTVVESKEKCFRLRFEHRSGRLFLTRLEEILRRDSDLPAKPR</sequence>
<reference evidence="3 4" key="1">
    <citation type="journal article" date="2021" name="Sci. Rep.">
        <title>The distribution of antibiotic resistance genes in chicken gut microbiota commensals.</title>
        <authorList>
            <person name="Juricova H."/>
            <person name="Matiasovicova J."/>
            <person name="Kubasova T."/>
            <person name="Cejkova D."/>
            <person name="Rychlik I."/>
        </authorList>
    </citation>
    <scope>NUCLEOTIDE SEQUENCE [LARGE SCALE GENOMIC DNA]</scope>
    <source>
        <strain evidence="3 4">An829</strain>
    </source>
</reference>
<dbReference type="Proteomes" id="UP000715095">
    <property type="component" value="Unassembled WGS sequence"/>
</dbReference>
<evidence type="ECO:0000256" key="2">
    <source>
        <dbReference type="SAM" id="Phobius"/>
    </source>
</evidence>
<comment type="caution">
    <text evidence="3">The sequence shown here is derived from an EMBL/GenBank/DDBJ whole genome shotgun (WGS) entry which is preliminary data.</text>
</comment>
<keyword evidence="2" id="KW-0812">Transmembrane</keyword>
<accession>A0ABS2DU34</accession>
<evidence type="ECO:0000256" key="1">
    <source>
        <dbReference type="SAM" id="MobiDB-lite"/>
    </source>
</evidence>
<protein>
    <recommendedName>
        <fullName evidence="5">Conjugal transfer protein TraE</fullName>
    </recommendedName>
</protein>
<keyword evidence="2" id="KW-0472">Membrane</keyword>
<keyword evidence="4" id="KW-1185">Reference proteome</keyword>
<feature type="region of interest" description="Disordered" evidence="1">
    <location>
        <begin position="1"/>
        <end position="22"/>
    </location>
</feature>
<feature type="transmembrane region" description="Helical" evidence="2">
    <location>
        <begin position="42"/>
        <end position="63"/>
    </location>
</feature>
<dbReference type="RefSeq" id="WP_205102696.1">
    <property type="nucleotide sequence ID" value="NZ_JACJJC010000009.1"/>
</dbReference>
<evidence type="ECO:0000313" key="4">
    <source>
        <dbReference type="Proteomes" id="UP000715095"/>
    </source>
</evidence>
<dbReference type="InterPro" id="IPR007973">
    <property type="entry name" value="Pilus_assembly_TraE"/>
</dbReference>
<gene>
    <name evidence="3" type="ORF">H6A60_06915</name>
</gene>
<organism evidence="3 4">
    <name type="scientific">Sutterella massiliensis</name>
    <dbReference type="NCBI Taxonomy" id="1816689"/>
    <lineage>
        <taxon>Bacteria</taxon>
        <taxon>Pseudomonadati</taxon>
        <taxon>Pseudomonadota</taxon>
        <taxon>Betaproteobacteria</taxon>
        <taxon>Burkholderiales</taxon>
        <taxon>Sutterellaceae</taxon>
        <taxon>Sutterella</taxon>
    </lineage>
</organism>